<feature type="transmembrane region" description="Helical" evidence="11">
    <location>
        <begin position="355"/>
        <end position="377"/>
    </location>
</feature>
<keyword evidence="4 11" id="KW-1133">Transmembrane helix</keyword>
<evidence type="ECO:0000256" key="4">
    <source>
        <dbReference type="ARBA" id="ARBA00022989"/>
    </source>
</evidence>
<feature type="transmembrane region" description="Helical" evidence="11">
    <location>
        <begin position="56"/>
        <end position="75"/>
    </location>
</feature>
<feature type="transmembrane region" description="Helical" evidence="11">
    <location>
        <begin position="301"/>
        <end position="319"/>
    </location>
</feature>
<protein>
    <submittedName>
        <fullName evidence="13">Chloride channel protein</fullName>
    </submittedName>
</protein>
<evidence type="ECO:0000313" key="14">
    <source>
        <dbReference type="Proteomes" id="UP000600139"/>
    </source>
</evidence>
<evidence type="ECO:0000256" key="6">
    <source>
        <dbReference type="ARBA" id="ARBA00023136"/>
    </source>
</evidence>
<organism evidence="13 14">
    <name type="scientific">Luteolibacter yonseiensis</name>
    <dbReference type="NCBI Taxonomy" id="1144680"/>
    <lineage>
        <taxon>Bacteria</taxon>
        <taxon>Pseudomonadati</taxon>
        <taxon>Verrucomicrobiota</taxon>
        <taxon>Verrucomicrobiia</taxon>
        <taxon>Verrucomicrobiales</taxon>
        <taxon>Verrucomicrobiaceae</taxon>
        <taxon>Luteolibacter</taxon>
    </lineage>
</organism>
<evidence type="ECO:0000313" key="13">
    <source>
        <dbReference type="EMBL" id="MBK1817320.1"/>
    </source>
</evidence>
<dbReference type="Proteomes" id="UP000600139">
    <property type="component" value="Unassembled WGS sequence"/>
</dbReference>
<evidence type="ECO:0000256" key="1">
    <source>
        <dbReference type="ARBA" id="ARBA00004141"/>
    </source>
</evidence>
<reference evidence="13" key="1">
    <citation type="submission" date="2021-01" db="EMBL/GenBank/DDBJ databases">
        <title>Modified the classification status of verrucomicrobia.</title>
        <authorList>
            <person name="Feng X."/>
        </authorList>
    </citation>
    <scope>NUCLEOTIDE SEQUENCE</scope>
    <source>
        <strain evidence="13">JCM 18052</strain>
    </source>
</reference>
<dbReference type="InterPro" id="IPR000644">
    <property type="entry name" value="CBS_dom"/>
</dbReference>
<dbReference type="PANTHER" id="PTHR43427:SF6">
    <property type="entry name" value="CHLORIDE CHANNEL PROTEIN CLC-E"/>
    <property type="match status" value="1"/>
</dbReference>
<feature type="transmembrane region" description="Helical" evidence="11">
    <location>
        <begin position="12"/>
        <end position="36"/>
    </location>
</feature>
<dbReference type="GO" id="GO:0034707">
    <property type="term" value="C:chloride channel complex"/>
    <property type="evidence" value="ECO:0007669"/>
    <property type="project" value="UniProtKB-KW"/>
</dbReference>
<feature type="transmembrane region" description="Helical" evidence="11">
    <location>
        <begin position="231"/>
        <end position="251"/>
    </location>
</feature>
<accession>A0A934R8C0</accession>
<dbReference type="InterPro" id="IPR014743">
    <property type="entry name" value="Cl-channel_core"/>
</dbReference>
<dbReference type="SMART" id="SM00116">
    <property type="entry name" value="CBS"/>
    <property type="match status" value="2"/>
</dbReference>
<evidence type="ECO:0000256" key="5">
    <source>
        <dbReference type="ARBA" id="ARBA00023065"/>
    </source>
</evidence>
<dbReference type="InterPro" id="IPR046342">
    <property type="entry name" value="CBS_dom_sf"/>
</dbReference>
<dbReference type="PROSITE" id="PS51371">
    <property type="entry name" value="CBS"/>
    <property type="match status" value="2"/>
</dbReference>
<dbReference type="InterPro" id="IPR001807">
    <property type="entry name" value="ClC"/>
</dbReference>
<feature type="transmembrane region" description="Helical" evidence="11">
    <location>
        <begin position="389"/>
        <end position="409"/>
    </location>
</feature>
<evidence type="ECO:0000256" key="7">
    <source>
        <dbReference type="ARBA" id="ARBA00023173"/>
    </source>
</evidence>
<evidence type="ECO:0000256" key="9">
    <source>
        <dbReference type="ARBA" id="ARBA00023303"/>
    </source>
</evidence>
<feature type="transmembrane region" description="Helical" evidence="11">
    <location>
        <begin position="190"/>
        <end position="211"/>
    </location>
</feature>
<feature type="transmembrane region" description="Helical" evidence="11">
    <location>
        <begin position="331"/>
        <end position="349"/>
    </location>
</feature>
<dbReference type="GO" id="GO:0005254">
    <property type="term" value="F:chloride channel activity"/>
    <property type="evidence" value="ECO:0007669"/>
    <property type="project" value="UniProtKB-KW"/>
</dbReference>
<dbReference type="CDD" id="cd02205">
    <property type="entry name" value="CBS_pair_SF"/>
    <property type="match status" value="1"/>
</dbReference>
<dbReference type="Gene3D" id="1.10.3080.10">
    <property type="entry name" value="Clc chloride channel"/>
    <property type="match status" value="1"/>
</dbReference>
<keyword evidence="2" id="KW-0813">Transport</keyword>
<proteinExistence type="predicted"/>
<comment type="subcellular location">
    <subcellularLocation>
        <location evidence="1">Membrane</location>
        <topology evidence="1">Multi-pass membrane protein</topology>
    </subcellularLocation>
</comment>
<dbReference type="Pfam" id="PF00571">
    <property type="entry name" value="CBS"/>
    <property type="match status" value="2"/>
</dbReference>
<keyword evidence="10" id="KW-0129">CBS domain</keyword>
<feature type="domain" description="CBS" evidence="12">
    <location>
        <begin position="445"/>
        <end position="507"/>
    </location>
</feature>
<feature type="transmembrane region" description="Helical" evidence="11">
    <location>
        <begin position="153"/>
        <end position="178"/>
    </location>
</feature>
<sequence>MKGSGSGLRLPLLACVVGLVVAFGGVGLLELIALITNVSYHGHFSSHHAVPGYATLGMWGMLVPVVGGLLIGLIARFGSPDVRGHGIPEAMQGVMMKQSRIPLRVAFLKPLASAISIGTGGPFGAEGPVIATGGAIGSLFGQWIPSSTVERKILLASGAAAGMTAAFGTPVAGVLLCIELLLFEFRSRSMIPVALAAGAAMAVRVCFGEAYPMLPLEVVNAPGPMLAGSSAMVGLISGLVAVGITHALHGIEHLFEKLPIHWMWWPALGGVAVGICGWLDVRTLGPGYANLESLLAGSPTLTAMATLFVFKFLSWSICLGSGTSGGTVAPVMTLGGAVGGMVALSLHIIPGLEQVPVGLLVLVGMVSVFAGVSRAFLTSVAFGLEATHATWAGGPLLLGCALAVLVSRICMHESMMTEKLARKGVRVPVDYEPDVLHGLHVGEVMLAEPKTVPPDMMVSALAERIVSTDPLWNAARLFPIVDDGKVLLGVVSRADILAAVNEVPQSTVLEAGVTEVITIHATASLSEAADRMILRSVGRLPVVDEEDPPRLRGLISRREILQARQHRLDAEKRI</sequence>
<evidence type="ECO:0000256" key="3">
    <source>
        <dbReference type="ARBA" id="ARBA00022692"/>
    </source>
</evidence>
<keyword evidence="9" id="KW-0407">Ion channel</keyword>
<keyword evidence="3 11" id="KW-0812">Transmembrane</keyword>
<dbReference type="PANTHER" id="PTHR43427">
    <property type="entry name" value="CHLORIDE CHANNEL PROTEIN CLC-E"/>
    <property type="match status" value="1"/>
</dbReference>
<evidence type="ECO:0000256" key="11">
    <source>
        <dbReference type="SAM" id="Phobius"/>
    </source>
</evidence>
<dbReference type="AlphaFoldDB" id="A0A934R8C0"/>
<dbReference type="PRINTS" id="PR00762">
    <property type="entry name" value="CLCHANNEL"/>
</dbReference>
<evidence type="ECO:0000256" key="10">
    <source>
        <dbReference type="PROSITE-ProRule" id="PRU00703"/>
    </source>
</evidence>
<evidence type="ECO:0000256" key="2">
    <source>
        <dbReference type="ARBA" id="ARBA00022448"/>
    </source>
</evidence>
<evidence type="ECO:0000256" key="8">
    <source>
        <dbReference type="ARBA" id="ARBA00023214"/>
    </source>
</evidence>
<gene>
    <name evidence="13" type="ORF">JIN84_16995</name>
</gene>
<comment type="caution">
    <text evidence="13">The sequence shown here is derived from an EMBL/GenBank/DDBJ whole genome shotgun (WGS) entry which is preliminary data.</text>
</comment>
<dbReference type="CDD" id="cd00400">
    <property type="entry name" value="Voltage_gated_ClC"/>
    <property type="match status" value="1"/>
</dbReference>
<feature type="domain" description="CBS" evidence="12">
    <location>
        <begin position="512"/>
        <end position="570"/>
    </location>
</feature>
<feature type="transmembrane region" description="Helical" evidence="11">
    <location>
        <begin position="263"/>
        <end position="281"/>
    </location>
</feature>
<dbReference type="EMBL" id="JAENIK010000012">
    <property type="protein sequence ID" value="MBK1817320.1"/>
    <property type="molecule type" value="Genomic_DNA"/>
</dbReference>
<dbReference type="RefSeq" id="WP_200352265.1">
    <property type="nucleotide sequence ID" value="NZ_BAABHZ010000001.1"/>
</dbReference>
<evidence type="ECO:0000259" key="12">
    <source>
        <dbReference type="PROSITE" id="PS51371"/>
    </source>
</evidence>
<keyword evidence="8" id="KW-0868">Chloride</keyword>
<dbReference type="Pfam" id="PF00654">
    <property type="entry name" value="Voltage_CLC"/>
    <property type="match status" value="1"/>
</dbReference>
<dbReference type="InterPro" id="IPR050368">
    <property type="entry name" value="ClC-type_chloride_channel"/>
</dbReference>
<dbReference type="Gene3D" id="3.10.580.10">
    <property type="entry name" value="CBS-domain"/>
    <property type="match status" value="1"/>
</dbReference>
<keyword evidence="7" id="KW-0869">Chloride channel</keyword>
<name>A0A934R8C0_9BACT</name>
<dbReference type="SUPFAM" id="SSF54631">
    <property type="entry name" value="CBS-domain pair"/>
    <property type="match status" value="1"/>
</dbReference>
<keyword evidence="14" id="KW-1185">Reference proteome</keyword>
<keyword evidence="5" id="KW-0406">Ion transport</keyword>
<dbReference type="SUPFAM" id="SSF81340">
    <property type="entry name" value="Clc chloride channel"/>
    <property type="match status" value="1"/>
</dbReference>
<keyword evidence="6 11" id="KW-0472">Membrane</keyword>